<reference evidence="1 2" key="1">
    <citation type="submission" date="2020-10" db="EMBL/GenBank/DDBJ databases">
        <title>Complete genome sequence of Paludibaculum fermentans P105T, a facultatively anaerobic acidobacterium capable of dissimilatory Fe(III) reduction.</title>
        <authorList>
            <person name="Dedysh S.N."/>
            <person name="Beletsky A.V."/>
            <person name="Kulichevskaya I.S."/>
            <person name="Mardanov A.V."/>
            <person name="Ravin N.V."/>
        </authorList>
    </citation>
    <scope>NUCLEOTIDE SEQUENCE [LARGE SCALE GENOMIC DNA]</scope>
    <source>
        <strain evidence="1 2">P105</strain>
    </source>
</reference>
<gene>
    <name evidence="1" type="ORF">IRI77_09825</name>
</gene>
<dbReference type="AlphaFoldDB" id="A0A7S7NUZ2"/>
<proteinExistence type="predicted"/>
<protein>
    <recommendedName>
        <fullName evidence="3">Outer membrane lipoprotein-sorting protein</fullName>
    </recommendedName>
</protein>
<accession>A0A7S7NUZ2</accession>
<dbReference type="RefSeq" id="WP_194451894.1">
    <property type="nucleotide sequence ID" value="NZ_CP063849.1"/>
</dbReference>
<keyword evidence="2" id="KW-1185">Reference proteome</keyword>
<evidence type="ECO:0008006" key="3">
    <source>
        <dbReference type="Google" id="ProtNLM"/>
    </source>
</evidence>
<dbReference type="Gene3D" id="2.50.20.10">
    <property type="entry name" value="Lipoprotein localisation LolA/LolB/LppX"/>
    <property type="match status" value="1"/>
</dbReference>
<name>A0A7S7NUZ2_PALFE</name>
<dbReference type="EMBL" id="CP063849">
    <property type="protein sequence ID" value="QOY90229.1"/>
    <property type="molecule type" value="Genomic_DNA"/>
</dbReference>
<evidence type="ECO:0000313" key="1">
    <source>
        <dbReference type="EMBL" id="QOY90229.1"/>
    </source>
</evidence>
<organism evidence="1 2">
    <name type="scientific">Paludibaculum fermentans</name>
    <dbReference type="NCBI Taxonomy" id="1473598"/>
    <lineage>
        <taxon>Bacteria</taxon>
        <taxon>Pseudomonadati</taxon>
        <taxon>Acidobacteriota</taxon>
        <taxon>Terriglobia</taxon>
        <taxon>Bryobacterales</taxon>
        <taxon>Bryobacteraceae</taxon>
        <taxon>Paludibaculum</taxon>
    </lineage>
</organism>
<dbReference type="KEGG" id="pfer:IRI77_09825"/>
<sequence>MSCTVCGLFAQTPDPAQLLEEMHAAELANRVQAARFVYTEDIRYKETLPEGGLRGSNWVTYEVTFLEGEPYSRRVAIQGEPLPAAQAEAEENRLRKVELFRQQTPFEERRRHYFAAEENRFKIDTVLVLRYHQARFLGEQPIQGREAWVVETRPRRSAPKPKGRGESSLVMRIRYWIDKQTHMPIHLEAEWLRDFDGAPRGATVVVDRIAVDGAWLQQHIVVRGRRKAGKVYFTYENDQRYSNFKKFHADAKLLLDDREPH</sequence>
<dbReference type="Proteomes" id="UP000593892">
    <property type="component" value="Chromosome"/>
</dbReference>
<evidence type="ECO:0000313" key="2">
    <source>
        <dbReference type="Proteomes" id="UP000593892"/>
    </source>
</evidence>